<evidence type="ECO:0008006" key="2">
    <source>
        <dbReference type="Google" id="ProtNLM"/>
    </source>
</evidence>
<dbReference type="EMBL" id="UINC01003558">
    <property type="protein sequence ID" value="SVA07377.1"/>
    <property type="molecule type" value="Genomic_DNA"/>
</dbReference>
<reference evidence="1" key="1">
    <citation type="submission" date="2018-05" db="EMBL/GenBank/DDBJ databases">
        <authorList>
            <person name="Lanie J.A."/>
            <person name="Ng W.-L."/>
            <person name="Kazmierczak K.M."/>
            <person name="Andrzejewski T.M."/>
            <person name="Davidsen T.M."/>
            <person name="Wayne K.J."/>
            <person name="Tettelin H."/>
            <person name="Glass J.I."/>
            <person name="Rusch D."/>
            <person name="Podicherti R."/>
            <person name="Tsui H.-C.T."/>
            <person name="Winkler M.E."/>
        </authorList>
    </citation>
    <scope>NUCLEOTIDE SEQUENCE</scope>
</reference>
<accession>A0A381SYA9</accession>
<name>A0A381SYA9_9ZZZZ</name>
<dbReference type="AlphaFoldDB" id="A0A381SYA9"/>
<proteinExistence type="predicted"/>
<organism evidence="1">
    <name type="scientific">marine metagenome</name>
    <dbReference type="NCBI Taxonomy" id="408172"/>
    <lineage>
        <taxon>unclassified sequences</taxon>
        <taxon>metagenomes</taxon>
        <taxon>ecological metagenomes</taxon>
    </lineage>
</organism>
<feature type="non-terminal residue" evidence="1">
    <location>
        <position position="272"/>
    </location>
</feature>
<gene>
    <name evidence="1" type="ORF">METZ01_LOCUS60231</name>
</gene>
<evidence type="ECO:0000313" key="1">
    <source>
        <dbReference type="EMBL" id="SVA07377.1"/>
    </source>
</evidence>
<sequence length="272" mass="29051">MRTLAALLMVGLIILPIQASAASESVWDDAREGVQGGTIGGLSLSLSESSTEYSASREVVELSHVIEVYTATWCTNCVTTEHDLDEAIGDTDVVRIHYHRHKFEAEDPFGSNGTEERWESSYGAASTTIGGAPRLAPTTVFDGERLHLGTSSKSDSLLNDYIASLGIGSTHEFGGTMSLSATTSGATTEFSWDLTGMSYNCADDCPTESLTAWLLFVEDSANFPEGSNEVGDYLHVLHDAVQLDGLSGSTAIDVPTAWDGNDLSAILLVDWE</sequence>
<protein>
    <recommendedName>
        <fullName evidence="2">Thioredoxin domain-containing protein</fullName>
    </recommendedName>
</protein>